<proteinExistence type="predicted"/>
<gene>
    <name evidence="2" type="ORF">CJOHNSTONI_LOCUS5740</name>
</gene>
<reference evidence="2" key="1">
    <citation type="submission" date="2021-09" db="EMBL/GenBank/DDBJ databases">
        <authorList>
            <consortium name="Pathogen Informatics"/>
        </authorList>
    </citation>
    <scope>NUCLEOTIDE SEQUENCE</scope>
</reference>
<keyword evidence="1" id="KW-1133">Transmembrane helix</keyword>
<dbReference type="Proteomes" id="UP000746747">
    <property type="component" value="Unassembled WGS sequence"/>
</dbReference>
<evidence type="ECO:0000313" key="2">
    <source>
        <dbReference type="EMBL" id="CAG9535748.1"/>
    </source>
</evidence>
<evidence type="ECO:0000256" key="1">
    <source>
        <dbReference type="SAM" id="Phobius"/>
    </source>
</evidence>
<comment type="caution">
    <text evidence="2">The sequence shown here is derived from an EMBL/GenBank/DDBJ whole genome shotgun (WGS) entry which is preliminary data.</text>
</comment>
<accession>A0A8J2M7U6</accession>
<dbReference type="AlphaFoldDB" id="A0A8J2M7U6"/>
<sequence length="473" mass="52971">MRSCKTVALRGTCAMFGNRCCSLLHHHRLLPMELTSLVPSTLIILITVIIGTQVEAIQFADPFPSSPFSTIISSSQHGSKTILAGMRIRRNANNYLTKRLHDIKRDIKLNDLQANDIRNENDIITSQRFMYNDASLIDRSIQTNRDQFAGFRFSGQTATIARNQQQALQKKPNLLQQAQNITLTNSPLTQVHSQLIPSNFSRLTNRQDCNGSDCLKNNDAISLYIPRENNTNDGQLAPLLLLSNNPSSSNNRKNHNPQVVSTLKLPQLQTGIKILGPDVQQPQKPIPLSPIDTSYHVSQTNPKNHIEYGSVKLPEVGPIPPFAGGAELTDFIQPVDTAMQTHRVYENIIPNHISTAAYYDKNKHYLRSASGNRGIYGDFHSAPLVQFGPKLGIYEEPVTFSSPSSVYSTYSTEIADDRTSSSHYESQYNLQSVSFNFNELFDHLITCLTFIFSSTMYNFIICSLTTACFYFSN</sequence>
<keyword evidence="3" id="KW-1185">Reference proteome</keyword>
<keyword evidence="1" id="KW-0812">Transmembrane</keyword>
<organism evidence="2 3">
    <name type="scientific">Cercopithifilaria johnstoni</name>
    <dbReference type="NCBI Taxonomy" id="2874296"/>
    <lineage>
        <taxon>Eukaryota</taxon>
        <taxon>Metazoa</taxon>
        <taxon>Ecdysozoa</taxon>
        <taxon>Nematoda</taxon>
        <taxon>Chromadorea</taxon>
        <taxon>Rhabditida</taxon>
        <taxon>Spirurina</taxon>
        <taxon>Spiruromorpha</taxon>
        <taxon>Filarioidea</taxon>
        <taxon>Onchocercidae</taxon>
        <taxon>Cercopithifilaria</taxon>
    </lineage>
</organism>
<dbReference type="EMBL" id="CAKAEH010001400">
    <property type="protein sequence ID" value="CAG9535748.1"/>
    <property type="molecule type" value="Genomic_DNA"/>
</dbReference>
<feature type="transmembrane region" description="Helical" evidence="1">
    <location>
        <begin position="450"/>
        <end position="471"/>
    </location>
</feature>
<name>A0A8J2M7U6_9BILA</name>
<keyword evidence="1" id="KW-0472">Membrane</keyword>
<protein>
    <submittedName>
        <fullName evidence="2">Uncharacterized protein</fullName>
    </submittedName>
</protein>
<evidence type="ECO:0000313" key="3">
    <source>
        <dbReference type="Proteomes" id="UP000746747"/>
    </source>
</evidence>
<dbReference type="OrthoDB" id="5866834at2759"/>